<reference evidence="12 13" key="1">
    <citation type="submission" date="2016-10" db="EMBL/GenBank/DDBJ databases">
        <authorList>
            <person name="de Groot N.N."/>
        </authorList>
    </citation>
    <scope>NUCLEOTIDE SEQUENCE [LARGE SCALE GENOMIC DNA]</scope>
    <source>
        <strain evidence="12 13">MP1X4</strain>
    </source>
</reference>
<dbReference type="AlphaFoldDB" id="A0A1H1T2K5"/>
<evidence type="ECO:0000256" key="5">
    <source>
        <dbReference type="ARBA" id="ARBA00022801"/>
    </source>
</evidence>
<dbReference type="InterPro" id="IPR001137">
    <property type="entry name" value="Glyco_hydro_11"/>
</dbReference>
<evidence type="ECO:0000256" key="1">
    <source>
        <dbReference type="ARBA" id="ARBA00000681"/>
    </source>
</evidence>
<feature type="transmembrane region" description="Helical" evidence="10">
    <location>
        <begin position="12"/>
        <end position="30"/>
    </location>
</feature>
<keyword evidence="5 9" id="KW-0378">Hydrolase</keyword>
<evidence type="ECO:0000256" key="8">
    <source>
        <dbReference type="ARBA" id="ARBA00023326"/>
    </source>
</evidence>
<dbReference type="RefSeq" id="WP_091380273.1">
    <property type="nucleotide sequence ID" value="NZ_LT629740.1"/>
</dbReference>
<evidence type="ECO:0000256" key="4">
    <source>
        <dbReference type="ARBA" id="ARBA00022651"/>
    </source>
</evidence>
<dbReference type="GO" id="GO:0045493">
    <property type="term" value="P:xylan catabolic process"/>
    <property type="evidence" value="ECO:0007669"/>
    <property type="project" value="UniProtKB-UniRule"/>
</dbReference>
<dbReference type="OrthoDB" id="9806342at2"/>
<evidence type="ECO:0000259" key="11">
    <source>
        <dbReference type="PROSITE" id="PS51761"/>
    </source>
</evidence>
<dbReference type="Gene3D" id="2.60.120.180">
    <property type="match status" value="1"/>
</dbReference>
<comment type="catalytic activity">
    <reaction evidence="1 9">
        <text>Endohydrolysis of (1-&gt;4)-beta-D-xylosidic linkages in xylans.</text>
        <dbReference type="EC" id="3.2.1.8"/>
    </reaction>
</comment>
<comment type="pathway">
    <text evidence="2 9">Glycan degradation; xylan degradation.</text>
</comment>
<keyword evidence="10" id="KW-0472">Membrane</keyword>
<dbReference type="InterPro" id="IPR013319">
    <property type="entry name" value="GH11/12"/>
</dbReference>
<evidence type="ECO:0000256" key="9">
    <source>
        <dbReference type="PROSITE-ProRule" id="PRU01097"/>
    </source>
</evidence>
<protein>
    <recommendedName>
        <fullName evidence="3 9">endo-1,4-beta-xylanase</fullName>
        <ecNumber evidence="3 9">3.2.1.8</ecNumber>
    </recommendedName>
</protein>
<feature type="active site" description="Nucleophile" evidence="9">
    <location>
        <position position="144"/>
    </location>
</feature>
<organism evidence="12 13">
    <name type="scientific">Mucilaginibacter mallensis</name>
    <dbReference type="NCBI Taxonomy" id="652787"/>
    <lineage>
        <taxon>Bacteria</taxon>
        <taxon>Pseudomonadati</taxon>
        <taxon>Bacteroidota</taxon>
        <taxon>Sphingobacteriia</taxon>
        <taxon>Sphingobacteriales</taxon>
        <taxon>Sphingobacteriaceae</taxon>
        <taxon>Mucilaginibacter</taxon>
    </lineage>
</organism>
<keyword evidence="8 9" id="KW-0624">Polysaccharide degradation</keyword>
<gene>
    <name evidence="12" type="ORF">SAMN05216490_1351</name>
</gene>
<dbReference type="PROSITE" id="PS51257">
    <property type="entry name" value="PROKAR_LIPOPROTEIN"/>
    <property type="match status" value="1"/>
</dbReference>
<dbReference type="PROSITE" id="PS51761">
    <property type="entry name" value="GH11_3"/>
    <property type="match status" value="1"/>
</dbReference>
<dbReference type="EC" id="3.2.1.8" evidence="3 9"/>
<keyword evidence="13" id="KW-1185">Reference proteome</keyword>
<evidence type="ECO:0000256" key="6">
    <source>
        <dbReference type="ARBA" id="ARBA00023277"/>
    </source>
</evidence>
<dbReference type="Proteomes" id="UP000199679">
    <property type="component" value="Chromosome I"/>
</dbReference>
<keyword evidence="10" id="KW-0812">Transmembrane</keyword>
<dbReference type="UniPathway" id="UPA00114"/>
<evidence type="ECO:0000313" key="12">
    <source>
        <dbReference type="EMBL" id="SDS54460.1"/>
    </source>
</evidence>
<sequence>MKKNNFLPEAAKHAAFGAAIIVFAASSFILTSCKKDSSSAAAPASTSASAVTRQRSASFGQTALSSTGTNNGFYWQCYYTTGSASLTNGSAGNFSVTYSGVGDVVAGKGYNPGSAQTIGYNVGALSGSYNFVGVYGWTTSPLIEYYVCELGSVVAGTQVNTVSSDGHTYTFYKHQQVSQPSIQGTATFWQYLDNWGGSSTGANHSINMANHVNNWQSNGGQGFGSYNYQILALEAYSGKSGYINATVW</sequence>
<dbReference type="STRING" id="652787.SAMN05216490_1351"/>
<feature type="domain" description="GH11" evidence="11">
    <location>
        <begin position="61"/>
        <end position="247"/>
    </location>
</feature>
<evidence type="ECO:0000313" key="13">
    <source>
        <dbReference type="Proteomes" id="UP000199679"/>
    </source>
</evidence>
<keyword evidence="4 9" id="KW-0858">Xylan degradation</keyword>
<dbReference type="InterPro" id="IPR013320">
    <property type="entry name" value="ConA-like_dom_sf"/>
</dbReference>
<proteinExistence type="inferred from homology"/>
<dbReference type="GO" id="GO:0031176">
    <property type="term" value="F:endo-1,4-beta-xylanase activity"/>
    <property type="evidence" value="ECO:0007669"/>
    <property type="project" value="UniProtKB-UniRule"/>
</dbReference>
<dbReference type="PANTHER" id="PTHR46828">
    <property type="entry name" value="ENDO-1,4-BETA-XYLANASE A-RELATED"/>
    <property type="match status" value="1"/>
</dbReference>
<name>A0A1H1T2K5_MUCMA</name>
<dbReference type="InterPro" id="IPR033123">
    <property type="entry name" value="GH11_dom"/>
</dbReference>
<dbReference type="EMBL" id="LT629740">
    <property type="protein sequence ID" value="SDS54460.1"/>
    <property type="molecule type" value="Genomic_DNA"/>
</dbReference>
<comment type="similarity">
    <text evidence="9">Belongs to the glycosyl hydrolase 11 (cellulase G) family.</text>
</comment>
<evidence type="ECO:0000256" key="2">
    <source>
        <dbReference type="ARBA" id="ARBA00004851"/>
    </source>
</evidence>
<evidence type="ECO:0000256" key="10">
    <source>
        <dbReference type="SAM" id="Phobius"/>
    </source>
</evidence>
<dbReference type="SUPFAM" id="SSF49899">
    <property type="entry name" value="Concanavalin A-like lectins/glucanases"/>
    <property type="match status" value="1"/>
</dbReference>
<keyword evidence="10" id="KW-1133">Transmembrane helix</keyword>
<accession>A0A1H1T2K5</accession>
<dbReference type="Pfam" id="PF00457">
    <property type="entry name" value="Glyco_hydro_11"/>
    <property type="match status" value="1"/>
</dbReference>
<evidence type="ECO:0000256" key="7">
    <source>
        <dbReference type="ARBA" id="ARBA00023295"/>
    </source>
</evidence>
<keyword evidence="7 9" id="KW-0326">Glycosidase</keyword>
<evidence type="ECO:0000256" key="3">
    <source>
        <dbReference type="ARBA" id="ARBA00012590"/>
    </source>
</evidence>
<dbReference type="PANTHER" id="PTHR46828:SF2">
    <property type="entry name" value="ENDO-1,4-BETA-XYLANASE A-RELATED"/>
    <property type="match status" value="1"/>
</dbReference>
<keyword evidence="6 9" id="KW-0119">Carbohydrate metabolism</keyword>
<feature type="active site" description="Proton donor" evidence="9">
    <location>
        <position position="234"/>
    </location>
</feature>